<feature type="repeat" description="TPR" evidence="3">
    <location>
        <begin position="506"/>
        <end position="539"/>
    </location>
</feature>
<feature type="repeat" description="TPR" evidence="3">
    <location>
        <begin position="438"/>
        <end position="471"/>
    </location>
</feature>
<evidence type="ECO:0008006" key="6">
    <source>
        <dbReference type="Google" id="ProtNLM"/>
    </source>
</evidence>
<name>A0ABP5HA40_9ACTN</name>
<dbReference type="PANTHER" id="PTHR44858:SF1">
    <property type="entry name" value="UDP-N-ACETYLGLUCOSAMINE--PEPTIDE N-ACETYLGLUCOSAMINYLTRANSFERASE SPINDLY-RELATED"/>
    <property type="match status" value="1"/>
</dbReference>
<accession>A0ABP5HA40</accession>
<proteinExistence type="predicted"/>
<comment type="caution">
    <text evidence="4">The sequence shown here is derived from an EMBL/GenBank/DDBJ whole genome shotgun (WGS) entry which is preliminary data.</text>
</comment>
<dbReference type="PROSITE" id="PS50293">
    <property type="entry name" value="TPR_REGION"/>
    <property type="match status" value="1"/>
</dbReference>
<dbReference type="SUPFAM" id="SSF48452">
    <property type="entry name" value="TPR-like"/>
    <property type="match status" value="2"/>
</dbReference>
<dbReference type="InterPro" id="IPR050498">
    <property type="entry name" value="Ycf3"/>
</dbReference>
<dbReference type="InterPro" id="IPR011990">
    <property type="entry name" value="TPR-like_helical_dom_sf"/>
</dbReference>
<keyword evidence="1" id="KW-0677">Repeat</keyword>
<evidence type="ECO:0000256" key="3">
    <source>
        <dbReference type="PROSITE-ProRule" id="PRU00339"/>
    </source>
</evidence>
<reference evidence="5" key="1">
    <citation type="journal article" date="2019" name="Int. J. Syst. Evol. Microbiol.">
        <title>The Global Catalogue of Microorganisms (GCM) 10K type strain sequencing project: providing services to taxonomists for standard genome sequencing and annotation.</title>
        <authorList>
            <consortium name="The Broad Institute Genomics Platform"/>
            <consortium name="The Broad Institute Genome Sequencing Center for Infectious Disease"/>
            <person name="Wu L."/>
            <person name="Ma J."/>
        </authorList>
    </citation>
    <scope>NUCLEOTIDE SEQUENCE [LARGE SCALE GENOMIC DNA]</scope>
    <source>
        <strain evidence="5">JCM 16014</strain>
    </source>
</reference>
<keyword evidence="5" id="KW-1185">Reference proteome</keyword>
<dbReference type="SMART" id="SM00028">
    <property type="entry name" value="TPR"/>
    <property type="match status" value="8"/>
</dbReference>
<protein>
    <recommendedName>
        <fullName evidence="6">Tetratricopeptide repeat protein</fullName>
    </recommendedName>
</protein>
<evidence type="ECO:0000313" key="4">
    <source>
        <dbReference type="EMBL" id="GAA2066077.1"/>
    </source>
</evidence>
<dbReference type="Proteomes" id="UP001500751">
    <property type="component" value="Unassembled WGS sequence"/>
</dbReference>
<dbReference type="InterPro" id="IPR019734">
    <property type="entry name" value="TPR_rpt"/>
</dbReference>
<evidence type="ECO:0000256" key="2">
    <source>
        <dbReference type="ARBA" id="ARBA00022803"/>
    </source>
</evidence>
<dbReference type="RefSeq" id="WP_344672116.1">
    <property type="nucleotide sequence ID" value="NZ_BAAAQN010000107.1"/>
</dbReference>
<dbReference type="Gene3D" id="1.25.40.10">
    <property type="entry name" value="Tetratricopeptide repeat domain"/>
    <property type="match status" value="4"/>
</dbReference>
<feature type="repeat" description="TPR" evidence="3">
    <location>
        <begin position="574"/>
        <end position="607"/>
    </location>
</feature>
<dbReference type="PANTHER" id="PTHR44858">
    <property type="entry name" value="TETRATRICOPEPTIDE REPEAT PROTEIN 6"/>
    <property type="match status" value="1"/>
</dbReference>
<gene>
    <name evidence="4" type="ORF">GCM10009839_92230</name>
</gene>
<dbReference type="PROSITE" id="PS50005">
    <property type="entry name" value="TPR"/>
    <property type="match status" value="3"/>
</dbReference>
<organism evidence="4 5">
    <name type="scientific">Catenulispora yoronensis</name>
    <dbReference type="NCBI Taxonomy" id="450799"/>
    <lineage>
        <taxon>Bacteria</taxon>
        <taxon>Bacillati</taxon>
        <taxon>Actinomycetota</taxon>
        <taxon>Actinomycetes</taxon>
        <taxon>Catenulisporales</taxon>
        <taxon>Catenulisporaceae</taxon>
        <taxon>Catenulispora</taxon>
    </lineage>
</organism>
<evidence type="ECO:0000313" key="5">
    <source>
        <dbReference type="Proteomes" id="UP001500751"/>
    </source>
</evidence>
<sequence>MSAHLHVVGARARDRRPFLERPGTPAVFASCHQGLRGPYTGVDTVLAAILPDAARRWPGLVDYHRMEILEAIPELTELIGPAPRTLAKDAPFVERTRWYGKTMTRSFSQGIITFLREYAHRLRQAGAEPPPLVLDDVHRAEITTQEFVALLLRRLDADLWPVTVGTDGDSPLEPALAVALADHTDWEYAPATPEPGPRTPAELAAEYIQLDGTCDDPAVHEAYLALDPEDRAALHDKRADELDAGAGWGVRVAALVFHRERGTDPHGLGLAAVEDAAEYLTVMGFQHAAADMCERGRALTDPDKEAAAYRKFSNILIAQTMGLGRLHESAELCSEVRRRYAHPTTHMTTSYFMAMIYTRFATPRDHDKALEYQNTAVVIANGLPDERDRMIYSGFQDNGLALIEMHRGNLAHALELVEHAIARSDGRLAADEWVLHRSQLYYNRARLFGALGRTDEAYAGFTTLHEMDPYYTDYLSERAKLSRAAGDLEAAVRDYDLAAELGPPFVELYHNRGSALAELGRADEALADFDYVLDMEPDEGDTLISRAELLLDEGRLEAAAADVERAMNLFDADARLFCLRGMVHLAADDPAQAVICLDAALELDPDYPAALVNRAVALFDLADPTRSVADLTRALELSDPDPDLLLNRGIGYAACNNPTSALADFDEALTLPEADIPELLYHRGLCLLDLGDRTRAEADLQASRRSGAHTTEIDTLLAV</sequence>
<keyword evidence="2 3" id="KW-0802">TPR repeat</keyword>
<evidence type="ECO:0000256" key="1">
    <source>
        <dbReference type="ARBA" id="ARBA00022737"/>
    </source>
</evidence>
<dbReference type="Pfam" id="PF13432">
    <property type="entry name" value="TPR_16"/>
    <property type="match status" value="3"/>
</dbReference>
<dbReference type="EMBL" id="BAAAQN010000107">
    <property type="protein sequence ID" value="GAA2066077.1"/>
    <property type="molecule type" value="Genomic_DNA"/>
</dbReference>